<protein>
    <recommendedName>
        <fullName evidence="5 6">Dephospho-CoA kinase</fullName>
        <ecNumber evidence="5 6">2.7.1.24</ecNumber>
    </recommendedName>
    <alternativeName>
        <fullName evidence="5">Dephosphocoenzyme A kinase</fullName>
    </alternativeName>
</protein>
<evidence type="ECO:0000256" key="1">
    <source>
        <dbReference type="ARBA" id="ARBA00009018"/>
    </source>
</evidence>
<dbReference type="InterPro" id="IPR027417">
    <property type="entry name" value="P-loop_NTPase"/>
</dbReference>
<keyword evidence="5" id="KW-0808">Transferase</keyword>
<comment type="pathway">
    <text evidence="5">Cofactor biosynthesis; coenzyme A biosynthesis; CoA from (R)-pantothenate: step 5/5.</text>
</comment>
<keyword evidence="4 5" id="KW-0173">Coenzyme A biosynthesis</keyword>
<dbReference type="PANTHER" id="PTHR10695:SF46">
    <property type="entry name" value="BIFUNCTIONAL COENZYME A SYNTHASE-RELATED"/>
    <property type="match status" value="1"/>
</dbReference>
<dbReference type="CDD" id="cd02022">
    <property type="entry name" value="DPCK"/>
    <property type="match status" value="1"/>
</dbReference>
<evidence type="ECO:0000256" key="6">
    <source>
        <dbReference type="NCBIfam" id="TIGR00152"/>
    </source>
</evidence>
<organism evidence="8 9">
    <name type="scientific">Pajaroellobacter abortibovis</name>
    <dbReference type="NCBI Taxonomy" id="1882918"/>
    <lineage>
        <taxon>Bacteria</taxon>
        <taxon>Pseudomonadati</taxon>
        <taxon>Myxococcota</taxon>
        <taxon>Polyangia</taxon>
        <taxon>Polyangiales</taxon>
        <taxon>Polyangiaceae</taxon>
    </lineage>
</organism>
<dbReference type="PROSITE" id="PS51219">
    <property type="entry name" value="DPCK"/>
    <property type="match status" value="1"/>
</dbReference>
<dbReference type="OrthoDB" id="9812943at2"/>
<gene>
    <name evidence="5" type="primary">coaE</name>
    <name evidence="8" type="ORF">BCY86_03110</name>
</gene>
<dbReference type="GO" id="GO:0004140">
    <property type="term" value="F:dephospho-CoA kinase activity"/>
    <property type="evidence" value="ECO:0007669"/>
    <property type="project" value="UniProtKB-UniRule"/>
</dbReference>
<reference evidence="8 9" key="1">
    <citation type="submission" date="2016-08" db="EMBL/GenBank/DDBJ databases">
        <title>Identification and validation of antigenic proteins from Pajaroellobacter abortibovis using de-novo genome sequence assembly and reverse vaccinology.</title>
        <authorList>
            <person name="Welly B.T."/>
            <person name="Miller M.R."/>
            <person name="Stott J.L."/>
            <person name="Blanchard M.T."/>
            <person name="Islas-Trejo A.D."/>
            <person name="O'Rourke S.M."/>
            <person name="Young A.E."/>
            <person name="Medrano J.F."/>
            <person name="Van Eenennaam A.L."/>
        </authorList>
    </citation>
    <scope>NUCLEOTIDE SEQUENCE [LARGE SCALE GENOMIC DNA]</scope>
    <source>
        <strain evidence="8 9">BTF92-0548A/99-0131</strain>
    </source>
</reference>
<dbReference type="InterPro" id="IPR001977">
    <property type="entry name" value="Depp_CoAkinase"/>
</dbReference>
<dbReference type="Proteomes" id="UP000185544">
    <property type="component" value="Chromosome"/>
</dbReference>
<dbReference type="GO" id="GO:0015937">
    <property type="term" value="P:coenzyme A biosynthetic process"/>
    <property type="evidence" value="ECO:0007669"/>
    <property type="project" value="UniProtKB-UniRule"/>
</dbReference>
<dbReference type="GO" id="GO:0005524">
    <property type="term" value="F:ATP binding"/>
    <property type="evidence" value="ECO:0007669"/>
    <property type="project" value="UniProtKB-UniRule"/>
</dbReference>
<dbReference type="RefSeq" id="WP_075276426.1">
    <property type="nucleotide sequence ID" value="NZ_CP016908.1"/>
</dbReference>
<feature type="binding site" evidence="5">
    <location>
        <begin position="11"/>
        <end position="16"/>
    </location>
    <ligand>
        <name>ATP</name>
        <dbReference type="ChEBI" id="CHEBI:30616"/>
    </ligand>
</feature>
<dbReference type="EC" id="2.7.1.24" evidence="5 6"/>
<sequence>MHLFSLTGGIASGKSEVASRFQARGLTVINADQLARAAVASGTEGLKKVIATFGPSVLTPQGTLDRSALGHIIFSDPYQRHLLNTLLHPQIATLLQKEIERLISLGVPLACYESPLIVETGLQDRFRPLVVVTSPVSLQVQRLCHVRGLSPFQAHQRIYTQAPSSSKVASADFLICNTASMEQLKREADRVLDQIRYDLTGVRDKGGTANLPRKFEKTPPIEGRAIHN</sequence>
<comment type="similarity">
    <text evidence="1 5">Belongs to the CoaE family.</text>
</comment>
<keyword evidence="9" id="KW-1185">Reference proteome</keyword>
<dbReference type="SUPFAM" id="SSF52540">
    <property type="entry name" value="P-loop containing nucleoside triphosphate hydrolases"/>
    <property type="match status" value="1"/>
</dbReference>
<keyword evidence="5" id="KW-0963">Cytoplasm</keyword>
<comment type="function">
    <text evidence="5">Catalyzes the phosphorylation of the 3'-hydroxyl group of dephosphocoenzyme A to form coenzyme A.</text>
</comment>
<evidence type="ECO:0000256" key="2">
    <source>
        <dbReference type="ARBA" id="ARBA00022741"/>
    </source>
</evidence>
<evidence type="ECO:0000256" key="5">
    <source>
        <dbReference type="HAMAP-Rule" id="MF_00376"/>
    </source>
</evidence>
<proteinExistence type="inferred from homology"/>
<name>A0A1L6MW79_9BACT</name>
<keyword evidence="2 5" id="KW-0547">Nucleotide-binding</keyword>
<keyword evidence="5 8" id="KW-0418">Kinase</keyword>
<evidence type="ECO:0000313" key="9">
    <source>
        <dbReference type="Proteomes" id="UP000185544"/>
    </source>
</evidence>
<dbReference type="EMBL" id="CP016908">
    <property type="protein sequence ID" value="APR99776.1"/>
    <property type="molecule type" value="Genomic_DNA"/>
</dbReference>
<evidence type="ECO:0000256" key="7">
    <source>
        <dbReference type="SAM" id="MobiDB-lite"/>
    </source>
</evidence>
<dbReference type="HAMAP" id="MF_00376">
    <property type="entry name" value="Dephospho_CoA_kinase"/>
    <property type="match status" value="1"/>
</dbReference>
<dbReference type="PANTHER" id="PTHR10695">
    <property type="entry name" value="DEPHOSPHO-COA KINASE-RELATED"/>
    <property type="match status" value="1"/>
</dbReference>
<comment type="catalytic activity">
    <reaction evidence="5">
        <text>3'-dephospho-CoA + ATP = ADP + CoA + H(+)</text>
        <dbReference type="Rhea" id="RHEA:18245"/>
        <dbReference type="ChEBI" id="CHEBI:15378"/>
        <dbReference type="ChEBI" id="CHEBI:30616"/>
        <dbReference type="ChEBI" id="CHEBI:57287"/>
        <dbReference type="ChEBI" id="CHEBI:57328"/>
        <dbReference type="ChEBI" id="CHEBI:456216"/>
        <dbReference type="EC" id="2.7.1.24"/>
    </reaction>
</comment>
<dbReference type="Pfam" id="PF01121">
    <property type="entry name" value="CoaE"/>
    <property type="match status" value="1"/>
</dbReference>
<comment type="subcellular location">
    <subcellularLocation>
        <location evidence="5">Cytoplasm</location>
    </subcellularLocation>
</comment>
<accession>A0A1L6MW79</accession>
<dbReference type="KEGG" id="pabo:BCY86_03110"/>
<evidence type="ECO:0000313" key="8">
    <source>
        <dbReference type="EMBL" id="APR99776.1"/>
    </source>
</evidence>
<evidence type="ECO:0000256" key="3">
    <source>
        <dbReference type="ARBA" id="ARBA00022840"/>
    </source>
</evidence>
<feature type="region of interest" description="Disordered" evidence="7">
    <location>
        <begin position="208"/>
        <end position="228"/>
    </location>
</feature>
<dbReference type="UniPathway" id="UPA00241">
    <property type="reaction ID" value="UER00356"/>
</dbReference>
<keyword evidence="3 5" id="KW-0067">ATP-binding</keyword>
<dbReference type="STRING" id="1882918.BCY86_03110"/>
<dbReference type="Gene3D" id="3.40.50.300">
    <property type="entry name" value="P-loop containing nucleotide triphosphate hydrolases"/>
    <property type="match status" value="1"/>
</dbReference>
<dbReference type="NCBIfam" id="TIGR00152">
    <property type="entry name" value="dephospho-CoA kinase"/>
    <property type="match status" value="1"/>
</dbReference>
<evidence type="ECO:0000256" key="4">
    <source>
        <dbReference type="ARBA" id="ARBA00022993"/>
    </source>
</evidence>
<dbReference type="GO" id="GO:0005737">
    <property type="term" value="C:cytoplasm"/>
    <property type="evidence" value="ECO:0007669"/>
    <property type="project" value="UniProtKB-SubCell"/>
</dbReference>
<dbReference type="AlphaFoldDB" id="A0A1L6MW79"/>